<dbReference type="Gene3D" id="3.40.50.360">
    <property type="match status" value="1"/>
</dbReference>
<comment type="caution">
    <text evidence="3">The sequence shown here is derived from an EMBL/GenBank/DDBJ whole genome shotgun (WGS) entry which is preliminary data.</text>
</comment>
<reference evidence="4" key="1">
    <citation type="journal article" date="2019" name="Int. J. Syst. Evol. Microbiol.">
        <title>The Global Catalogue of Microorganisms (GCM) 10K type strain sequencing project: providing services to taxonomists for standard genome sequencing and annotation.</title>
        <authorList>
            <consortium name="The Broad Institute Genomics Platform"/>
            <consortium name="The Broad Institute Genome Sequencing Center for Infectious Disease"/>
            <person name="Wu L."/>
            <person name="Ma J."/>
        </authorList>
    </citation>
    <scope>NUCLEOTIDE SEQUENCE [LARGE SCALE GENOMIC DNA]</scope>
    <source>
        <strain evidence="4">CCUG 49571</strain>
    </source>
</reference>
<dbReference type="InterPro" id="IPR029039">
    <property type="entry name" value="Flavoprotein-like_sf"/>
</dbReference>
<evidence type="ECO:0000256" key="1">
    <source>
        <dbReference type="ARBA" id="ARBA00009428"/>
    </source>
</evidence>
<comment type="similarity">
    <text evidence="1">Belongs to the azoreductase type 2 family.</text>
</comment>
<dbReference type="InterPro" id="IPR005025">
    <property type="entry name" value="FMN_Rdtase-like_dom"/>
</dbReference>
<gene>
    <name evidence="3" type="ORF">ACFO3S_23490</name>
</gene>
<keyword evidence="3" id="KW-0560">Oxidoreductase</keyword>
<dbReference type="InterPro" id="IPR050712">
    <property type="entry name" value="NAD(P)H-dep_reductase"/>
</dbReference>
<dbReference type="SUPFAM" id="SSF52218">
    <property type="entry name" value="Flavoproteins"/>
    <property type="match status" value="1"/>
</dbReference>
<evidence type="ECO:0000259" key="2">
    <source>
        <dbReference type="Pfam" id="PF03358"/>
    </source>
</evidence>
<evidence type="ECO:0000313" key="4">
    <source>
        <dbReference type="Proteomes" id="UP001596028"/>
    </source>
</evidence>
<dbReference type="GO" id="GO:0016491">
    <property type="term" value="F:oxidoreductase activity"/>
    <property type="evidence" value="ECO:0007669"/>
    <property type="project" value="UniProtKB-KW"/>
</dbReference>
<dbReference type="Pfam" id="PF03358">
    <property type="entry name" value="FMN_red"/>
    <property type="match status" value="1"/>
</dbReference>
<protein>
    <submittedName>
        <fullName evidence="3">NADPH-dependent FMN reductase</fullName>
        <ecNumber evidence="3">1.-.-.-</ecNumber>
    </submittedName>
</protein>
<proteinExistence type="inferred from homology"/>
<evidence type="ECO:0000313" key="3">
    <source>
        <dbReference type="EMBL" id="MFC4601226.1"/>
    </source>
</evidence>
<name>A0ABV9FGW2_9BACL</name>
<dbReference type="EMBL" id="JBHSEP010000024">
    <property type="protein sequence ID" value="MFC4601226.1"/>
    <property type="molecule type" value="Genomic_DNA"/>
</dbReference>
<dbReference type="PANTHER" id="PTHR30543">
    <property type="entry name" value="CHROMATE REDUCTASE"/>
    <property type="match status" value="1"/>
</dbReference>
<organism evidence="3 4">
    <name type="scientific">Cohnella hongkongensis</name>
    <dbReference type="NCBI Taxonomy" id="178337"/>
    <lineage>
        <taxon>Bacteria</taxon>
        <taxon>Bacillati</taxon>
        <taxon>Bacillota</taxon>
        <taxon>Bacilli</taxon>
        <taxon>Bacillales</taxon>
        <taxon>Paenibacillaceae</taxon>
        <taxon>Cohnella</taxon>
    </lineage>
</organism>
<sequence length="184" mass="20371">MLKIAALVGSLRQGSYNMQLALTMKERYIKKMNLEIADIRSLPFFDQDMELDPPPEVGAFLRKVAAADGVLIVTPEYNWSVPGVLKNAIDWLSRLDKVLIGKPVMTAGVSPGMMGTIRAQLHLREILASPGVQAKLLPPAGNEIMISSAALKFDETTKRLVDESTLRHIDRIVDQFIEFAADPR</sequence>
<dbReference type="Proteomes" id="UP001596028">
    <property type="component" value="Unassembled WGS sequence"/>
</dbReference>
<feature type="domain" description="NADPH-dependent FMN reductase-like" evidence="2">
    <location>
        <begin position="3"/>
        <end position="131"/>
    </location>
</feature>
<keyword evidence="4" id="KW-1185">Reference proteome</keyword>
<dbReference type="PANTHER" id="PTHR30543:SF21">
    <property type="entry name" value="NAD(P)H-DEPENDENT FMN REDUCTASE LOT6"/>
    <property type="match status" value="1"/>
</dbReference>
<accession>A0ABV9FGW2</accession>
<dbReference type="RefSeq" id="WP_378101013.1">
    <property type="nucleotide sequence ID" value="NZ_JBHSEP010000024.1"/>
</dbReference>
<dbReference type="EC" id="1.-.-.-" evidence="3"/>